<reference evidence="7" key="1">
    <citation type="submission" date="2024-03" db="EMBL/GenBank/DDBJ databases">
        <title>Venom adaptation and exaptation during the trophic switch to blood-feeding by kissing bugs (Reduviidae: Triatominae).</title>
        <authorList>
            <person name="Zdenek C.N."/>
            <person name="Cardoso F.C."/>
            <person name="Robinson S.D."/>
            <person name="Mercedes R.S."/>
            <person name="Raidjoe E.R."/>
            <person name="Hernandez-Vargas M.J."/>
            <person name="Jin J."/>
            <person name="Corzo G."/>
            <person name="Vetter I."/>
            <person name="King G.F."/>
            <person name="Fry B.G."/>
            <person name="Walker A."/>
        </authorList>
    </citation>
    <scope>NUCLEOTIDE SEQUENCE</scope>
</reference>
<dbReference type="PANTHER" id="PTHR11610:SF169">
    <property type="entry name" value="GH15759P-RELATED"/>
    <property type="match status" value="1"/>
</dbReference>
<accession>A0AB38ZEW5</accession>
<evidence type="ECO:0000256" key="5">
    <source>
        <dbReference type="SAM" id="SignalP"/>
    </source>
</evidence>
<feature type="signal peptide" evidence="5">
    <location>
        <begin position="1"/>
        <end position="17"/>
    </location>
</feature>
<dbReference type="GO" id="GO:0016298">
    <property type="term" value="F:lipase activity"/>
    <property type="evidence" value="ECO:0007669"/>
    <property type="project" value="InterPro"/>
</dbReference>
<dbReference type="PANTHER" id="PTHR11610">
    <property type="entry name" value="LIPASE"/>
    <property type="match status" value="1"/>
</dbReference>
<dbReference type="InterPro" id="IPR000734">
    <property type="entry name" value="TAG_lipase"/>
</dbReference>
<evidence type="ECO:0000259" key="6">
    <source>
        <dbReference type="Pfam" id="PF00151"/>
    </source>
</evidence>
<dbReference type="InterPro" id="IPR033906">
    <property type="entry name" value="Lipase_N"/>
</dbReference>
<dbReference type="InterPro" id="IPR013818">
    <property type="entry name" value="Lipase"/>
</dbReference>
<dbReference type="InterPro" id="IPR029058">
    <property type="entry name" value="AB_hydrolase_fold"/>
</dbReference>
<organism evidence="7">
    <name type="scientific">Oncocephalus sp</name>
    <dbReference type="NCBI Taxonomy" id="2944721"/>
    <lineage>
        <taxon>Eukaryota</taxon>
        <taxon>Metazoa</taxon>
        <taxon>Ecdysozoa</taxon>
        <taxon>Arthropoda</taxon>
        <taxon>Hexapoda</taxon>
        <taxon>Insecta</taxon>
        <taxon>Pterygota</taxon>
        <taxon>Neoptera</taxon>
        <taxon>Paraneoptera</taxon>
        <taxon>Hemiptera</taxon>
        <taxon>Heteroptera</taxon>
        <taxon>Panheteroptera</taxon>
        <taxon>Cimicomorpha</taxon>
        <taxon>Reduviidae</taxon>
        <taxon>Stenopodainae</taxon>
        <taxon>Oncocephalus</taxon>
    </lineage>
</organism>
<feature type="chain" id="PRO_5044342571" evidence="5">
    <location>
        <begin position="18"/>
        <end position="332"/>
    </location>
</feature>
<dbReference type="AlphaFoldDB" id="A0AB38ZEW5"/>
<keyword evidence="5" id="KW-0732">Signal</keyword>
<evidence type="ECO:0000256" key="2">
    <source>
        <dbReference type="ARBA" id="ARBA00010701"/>
    </source>
</evidence>
<comment type="subcellular location">
    <subcellularLocation>
        <location evidence="1">Secreted</location>
    </subcellularLocation>
</comment>
<dbReference type="PRINTS" id="PR00821">
    <property type="entry name" value="TAGLIPASE"/>
</dbReference>
<dbReference type="Pfam" id="PF00151">
    <property type="entry name" value="Lipase"/>
    <property type="match status" value="1"/>
</dbReference>
<evidence type="ECO:0000256" key="3">
    <source>
        <dbReference type="ARBA" id="ARBA00022525"/>
    </source>
</evidence>
<dbReference type="GO" id="GO:0017171">
    <property type="term" value="F:serine hydrolase activity"/>
    <property type="evidence" value="ECO:0007669"/>
    <property type="project" value="TreeGrafter"/>
</dbReference>
<evidence type="ECO:0000256" key="1">
    <source>
        <dbReference type="ARBA" id="ARBA00004613"/>
    </source>
</evidence>
<feature type="domain" description="Lipase" evidence="6">
    <location>
        <begin position="40"/>
        <end position="325"/>
    </location>
</feature>
<name>A0AB38ZEW5_9HEMI</name>
<dbReference type="SUPFAM" id="SSF53474">
    <property type="entry name" value="alpha/beta-Hydrolases"/>
    <property type="match status" value="1"/>
</dbReference>
<keyword evidence="3" id="KW-0964">Secreted</keyword>
<proteinExistence type="evidence at transcript level"/>
<dbReference type="EMBL" id="PP517561">
    <property type="protein sequence ID" value="WXI02811.1"/>
    <property type="molecule type" value="mRNA"/>
</dbReference>
<dbReference type="GO" id="GO:0016042">
    <property type="term" value="P:lipid catabolic process"/>
    <property type="evidence" value="ECO:0007669"/>
    <property type="project" value="TreeGrafter"/>
</dbReference>
<dbReference type="FunFam" id="3.40.50.1820:FF:000122">
    <property type="entry name" value="Vitellogenin-3-like Protein"/>
    <property type="match status" value="1"/>
</dbReference>
<protein>
    <submittedName>
        <fullName evidence="7">Venom lipase 2</fullName>
    </submittedName>
</protein>
<dbReference type="Gene3D" id="3.40.50.1820">
    <property type="entry name" value="alpha/beta hydrolase"/>
    <property type="match status" value="1"/>
</dbReference>
<sequence length="332" mass="37539">MLFLKQVLCASMTLIFADTPYTVQLLPKGNCMFCCAITEDDINLYFFTKNQHPSEENYFHGEDWHRSSWLRTNRTIVIYVHGFTEQATGPAATLVKQAYMTRDSEYLIAVDWRNLAALPWYDHAVINTHHVAVYVSNFIDNLVMKGGVPLERIHVIGFSLGAEIAGLVGKLVRSGKLTRITGLDPAYPLYHGAGPRGRLDKRDAKFVDVIHTDGGELGFATPLGHADFYPNGGKPHQPGCKLDYILKTGRIMELIACSHNRAWKYYAESVIAPYDFPAIPCPTYYMYKEGKCHGIWRSTVAYMGYKADPNLRGNFFLDTEPSQPFGVRHFNR</sequence>
<evidence type="ECO:0000313" key="7">
    <source>
        <dbReference type="EMBL" id="WXI02811.1"/>
    </source>
</evidence>
<dbReference type="GO" id="GO:0005615">
    <property type="term" value="C:extracellular space"/>
    <property type="evidence" value="ECO:0007669"/>
    <property type="project" value="TreeGrafter"/>
</dbReference>
<evidence type="ECO:0000256" key="4">
    <source>
        <dbReference type="RuleBase" id="RU004262"/>
    </source>
</evidence>
<dbReference type="CDD" id="cd00707">
    <property type="entry name" value="Pancreat_lipase_like"/>
    <property type="match status" value="1"/>
</dbReference>
<comment type="similarity">
    <text evidence="2 4">Belongs to the AB hydrolase superfamily. Lipase family.</text>
</comment>